<sequence length="271" mass="30406">MFKQLKEDINAVFARDPAARNTLEVLTTYPGIHALIMHRMAHELWKKNCKGSARALSSFSRFVTGIEIHPGAKIGKRFFIDHGMGVVIGETAEIGDDVTLYHGVTLGGTTWNKGKRHPTLEDGVIVGAGAKILGPFTVHKNAKVGSNAVVTKEVPEGVTAVGNPARYIFKEKDKEKNAEEARRRDYAEQIGFQPYAASQDQTDPILEGIRVLLDRMQNNEQRMNTLCQRLSLLDPTFKKQQTEQQPYSEEELKIIEEVRRECESQTRQSKS</sequence>
<evidence type="ECO:0000256" key="7">
    <source>
        <dbReference type="ARBA" id="ARBA00022605"/>
    </source>
</evidence>
<comment type="pathway">
    <text evidence="2">Amino-acid biosynthesis; L-cysteine biosynthesis; L-cysteine from L-serine: step 1/2.</text>
</comment>
<name>V2U8X6_9GAMM</name>
<evidence type="ECO:0000313" key="13">
    <source>
        <dbReference type="EMBL" id="ESK50843.1"/>
    </source>
</evidence>
<evidence type="ECO:0000313" key="14">
    <source>
        <dbReference type="Proteomes" id="UP000018418"/>
    </source>
</evidence>
<evidence type="ECO:0000256" key="5">
    <source>
        <dbReference type="ARBA" id="ARBA00018522"/>
    </source>
</evidence>
<dbReference type="CDD" id="cd03354">
    <property type="entry name" value="LbH_SAT"/>
    <property type="match status" value="1"/>
</dbReference>
<dbReference type="EC" id="2.3.1.30" evidence="4"/>
<keyword evidence="6" id="KW-0963">Cytoplasm</keyword>
<comment type="similarity">
    <text evidence="3">Belongs to the transferase hexapeptide repeat family.</text>
</comment>
<evidence type="ECO:0000256" key="4">
    <source>
        <dbReference type="ARBA" id="ARBA00013266"/>
    </source>
</evidence>
<dbReference type="AlphaFoldDB" id="V2U8X6"/>
<evidence type="ECO:0000256" key="3">
    <source>
        <dbReference type="ARBA" id="ARBA00007274"/>
    </source>
</evidence>
<keyword evidence="7" id="KW-0028">Amino-acid biosynthesis</keyword>
<dbReference type="GO" id="GO:0009001">
    <property type="term" value="F:serine O-acetyltransferase activity"/>
    <property type="evidence" value="ECO:0007669"/>
    <property type="project" value="UniProtKB-EC"/>
</dbReference>
<comment type="catalytic activity">
    <reaction evidence="12">
        <text>L-serine + acetyl-CoA = O-acetyl-L-serine + CoA</text>
        <dbReference type="Rhea" id="RHEA:24560"/>
        <dbReference type="ChEBI" id="CHEBI:33384"/>
        <dbReference type="ChEBI" id="CHEBI:57287"/>
        <dbReference type="ChEBI" id="CHEBI:57288"/>
        <dbReference type="ChEBI" id="CHEBI:58340"/>
        <dbReference type="EC" id="2.3.1.30"/>
    </reaction>
</comment>
<dbReference type="FunFam" id="2.160.10.10:FF:000007">
    <property type="entry name" value="Serine acetyltransferase"/>
    <property type="match status" value="1"/>
</dbReference>
<dbReference type="Gene3D" id="1.10.3130.10">
    <property type="entry name" value="serine acetyltransferase, domain 1"/>
    <property type="match status" value="1"/>
</dbReference>
<dbReference type="PANTHER" id="PTHR42811">
    <property type="entry name" value="SERINE ACETYLTRANSFERASE"/>
    <property type="match status" value="1"/>
</dbReference>
<dbReference type="InterPro" id="IPR011004">
    <property type="entry name" value="Trimer_LpxA-like_sf"/>
</dbReference>
<organism evidence="13 14">
    <name type="scientific">Acinetobacter brisouii CIP 110357</name>
    <dbReference type="NCBI Taxonomy" id="1341683"/>
    <lineage>
        <taxon>Bacteria</taxon>
        <taxon>Pseudomonadati</taxon>
        <taxon>Pseudomonadota</taxon>
        <taxon>Gammaproteobacteria</taxon>
        <taxon>Moraxellales</taxon>
        <taxon>Moraxellaceae</taxon>
        <taxon>Acinetobacter</taxon>
    </lineage>
</organism>
<reference evidence="13 14" key="1">
    <citation type="submission" date="2013-10" db="EMBL/GenBank/DDBJ databases">
        <title>The Genome Sequence of Acinetobacter brisouii CIP 110357.</title>
        <authorList>
            <consortium name="The Broad Institute Genomics Platform"/>
            <consortium name="The Broad Institute Genome Sequencing Center for Infectious Disease"/>
            <person name="Cerqueira G."/>
            <person name="Feldgarden M."/>
            <person name="Courvalin P."/>
            <person name="Grillot-Courvalin C."/>
            <person name="Clermont D."/>
            <person name="Rocha E."/>
            <person name="Yoon E.-J."/>
            <person name="Nemec A."/>
            <person name="Young S.K."/>
            <person name="Zeng Q."/>
            <person name="Gargeya S."/>
            <person name="Fitzgerald M."/>
            <person name="Abouelleil A."/>
            <person name="Alvarado L."/>
            <person name="Berlin A.M."/>
            <person name="Chapman S.B."/>
            <person name="Gainer-Dewar J."/>
            <person name="Goldberg J."/>
            <person name="Gnerre S."/>
            <person name="Griggs A."/>
            <person name="Gujja S."/>
            <person name="Hansen M."/>
            <person name="Howarth C."/>
            <person name="Imamovic A."/>
            <person name="Ireland A."/>
            <person name="Larimer J."/>
            <person name="McCowan C."/>
            <person name="Murphy C."/>
            <person name="Pearson M."/>
            <person name="Poon T.W."/>
            <person name="Priest M."/>
            <person name="Roberts A."/>
            <person name="Saif S."/>
            <person name="Shea T."/>
            <person name="Sykes S."/>
            <person name="Wortman J."/>
            <person name="Nusbaum C."/>
            <person name="Birren B."/>
        </authorList>
    </citation>
    <scope>NUCLEOTIDE SEQUENCE [LARGE SCALE GENOMIC DNA]</scope>
    <source>
        <strain evidence="13 14">CIP 110357</strain>
    </source>
</reference>
<dbReference type="InterPro" id="IPR005881">
    <property type="entry name" value="Ser_O-AcTrfase"/>
</dbReference>
<dbReference type="RefSeq" id="WP_004904975.1">
    <property type="nucleotide sequence ID" value="NZ_BBTI01000007.1"/>
</dbReference>
<dbReference type="GO" id="GO:0005737">
    <property type="term" value="C:cytoplasm"/>
    <property type="evidence" value="ECO:0007669"/>
    <property type="project" value="UniProtKB-SubCell"/>
</dbReference>
<proteinExistence type="inferred from homology"/>
<evidence type="ECO:0000256" key="8">
    <source>
        <dbReference type="ARBA" id="ARBA00022679"/>
    </source>
</evidence>
<dbReference type="SUPFAM" id="SSF51161">
    <property type="entry name" value="Trimeric LpxA-like enzymes"/>
    <property type="match status" value="1"/>
</dbReference>
<keyword evidence="14" id="KW-1185">Reference proteome</keyword>
<dbReference type="Proteomes" id="UP000018418">
    <property type="component" value="Unassembled WGS sequence"/>
</dbReference>
<dbReference type="OrthoDB" id="9801456at2"/>
<evidence type="ECO:0000256" key="12">
    <source>
        <dbReference type="ARBA" id="ARBA00049486"/>
    </source>
</evidence>
<evidence type="ECO:0000256" key="2">
    <source>
        <dbReference type="ARBA" id="ARBA00004876"/>
    </source>
</evidence>
<dbReference type="FunFam" id="1.10.3130.10:FF:000003">
    <property type="entry name" value="Serine acetyltransferase"/>
    <property type="match status" value="1"/>
</dbReference>
<comment type="caution">
    <text evidence="13">The sequence shown here is derived from an EMBL/GenBank/DDBJ whole genome shotgun (WGS) entry which is preliminary data.</text>
</comment>
<dbReference type="HOGENOM" id="CLU_051638_10_0_6"/>
<dbReference type="NCBIfam" id="NF041874">
    <property type="entry name" value="EPS_EpsC"/>
    <property type="match status" value="1"/>
</dbReference>
<evidence type="ECO:0000256" key="1">
    <source>
        <dbReference type="ARBA" id="ARBA00004496"/>
    </source>
</evidence>
<evidence type="ECO:0000256" key="10">
    <source>
        <dbReference type="ARBA" id="ARBA00023192"/>
    </source>
</evidence>
<protein>
    <recommendedName>
        <fullName evidence="5">Serine acetyltransferase</fullName>
        <ecNumber evidence="4">2.3.1.30</ecNumber>
    </recommendedName>
</protein>
<dbReference type="STRING" id="396323.VH98_11335"/>
<dbReference type="InterPro" id="IPR053376">
    <property type="entry name" value="Serine_acetyltransferase"/>
</dbReference>
<evidence type="ECO:0000256" key="6">
    <source>
        <dbReference type="ARBA" id="ARBA00022490"/>
    </source>
</evidence>
<evidence type="ECO:0000256" key="9">
    <source>
        <dbReference type="ARBA" id="ARBA00022737"/>
    </source>
</evidence>
<dbReference type="InterPro" id="IPR042122">
    <property type="entry name" value="Ser_AcTrfase_N_sf"/>
</dbReference>
<keyword evidence="10" id="KW-0198">Cysteine biosynthesis</keyword>
<evidence type="ECO:0000256" key="11">
    <source>
        <dbReference type="ARBA" id="ARBA00023315"/>
    </source>
</evidence>
<accession>V2U8X6</accession>
<dbReference type="Gene3D" id="2.160.10.10">
    <property type="entry name" value="Hexapeptide repeat proteins"/>
    <property type="match status" value="1"/>
</dbReference>
<dbReference type="PATRIC" id="fig|1341683.3.peg.1328"/>
<dbReference type="GO" id="GO:0006535">
    <property type="term" value="P:cysteine biosynthetic process from serine"/>
    <property type="evidence" value="ECO:0007669"/>
    <property type="project" value="InterPro"/>
</dbReference>
<dbReference type="NCBIfam" id="TIGR01172">
    <property type="entry name" value="cysE"/>
    <property type="match status" value="1"/>
</dbReference>
<dbReference type="InterPro" id="IPR001451">
    <property type="entry name" value="Hexapep"/>
</dbReference>
<keyword evidence="11" id="KW-0012">Acyltransferase</keyword>
<dbReference type="InterPro" id="IPR045304">
    <property type="entry name" value="LbH_SAT"/>
</dbReference>
<keyword evidence="9" id="KW-0677">Repeat</keyword>
<gene>
    <name evidence="13" type="ORF">P255_01341</name>
</gene>
<dbReference type="EMBL" id="AYEU01000006">
    <property type="protein sequence ID" value="ESK50843.1"/>
    <property type="molecule type" value="Genomic_DNA"/>
</dbReference>
<keyword evidence="8 13" id="KW-0808">Transferase</keyword>
<dbReference type="Pfam" id="PF00132">
    <property type="entry name" value="Hexapep"/>
    <property type="match status" value="1"/>
</dbReference>
<comment type="subcellular location">
    <subcellularLocation>
        <location evidence="1">Cytoplasm</location>
    </subcellularLocation>
</comment>